<dbReference type="PANTHER" id="PTHR43133:SF25">
    <property type="entry name" value="RNA POLYMERASE SIGMA FACTOR RFAY-RELATED"/>
    <property type="match status" value="1"/>
</dbReference>
<evidence type="ECO:0000313" key="11">
    <source>
        <dbReference type="Proteomes" id="UP000015346"/>
    </source>
</evidence>
<evidence type="ECO:0000256" key="1">
    <source>
        <dbReference type="ARBA" id="ARBA00010641"/>
    </source>
</evidence>
<proteinExistence type="inferred from homology"/>
<dbReference type="Gene3D" id="1.10.1740.10">
    <property type="match status" value="1"/>
</dbReference>
<keyword evidence="5 6" id="KW-0804">Transcription</keyword>
<sequence>MSVRDTARSPRPPDGVTPAEGSDPREEMLAHLPAMRAFALSLTRNAAAADDLVQDTVVKAWSSFDRFAEGTNLRAWLFTILRNTFYSNRRRSVREVADSDGILVGALAEKPAHDGRLHIADLYRAFLRLPDEQREALQLVGVQGHSYEEAAAIIGVAVGTVKSRANRARARLAQLLDLSETERLELTDGATMAVIAAQGGPHL</sequence>
<dbReference type="SUPFAM" id="SSF88659">
    <property type="entry name" value="Sigma3 and sigma4 domains of RNA polymerase sigma factors"/>
    <property type="match status" value="1"/>
</dbReference>
<dbReference type="GO" id="GO:0016987">
    <property type="term" value="F:sigma factor activity"/>
    <property type="evidence" value="ECO:0007669"/>
    <property type="project" value="UniProtKB-KW"/>
</dbReference>
<reference evidence="10 11" key="1">
    <citation type="journal article" date="2013" name="Stand. Genomic Sci.">
        <title>Genome sequence of the reddish-pigmented Rubellimicrobium thermophilum type strain (DSM 16684(T)), a member of the Roseobacter clade.</title>
        <authorList>
            <person name="Fiebig A."/>
            <person name="Riedel T."/>
            <person name="Gronow S."/>
            <person name="Petersen J."/>
            <person name="Klenk H.P."/>
            <person name="Goker M."/>
        </authorList>
    </citation>
    <scope>NUCLEOTIDE SEQUENCE [LARGE SCALE GENOMIC DNA]</scope>
    <source>
        <strain evidence="10 11">DSM 16684</strain>
    </source>
</reference>
<feature type="region of interest" description="Disordered" evidence="7">
    <location>
        <begin position="1"/>
        <end position="24"/>
    </location>
</feature>
<evidence type="ECO:0000256" key="5">
    <source>
        <dbReference type="ARBA" id="ARBA00023163"/>
    </source>
</evidence>
<dbReference type="AlphaFoldDB" id="S9R361"/>
<dbReference type="GO" id="GO:0003677">
    <property type="term" value="F:DNA binding"/>
    <property type="evidence" value="ECO:0007669"/>
    <property type="project" value="UniProtKB-KW"/>
</dbReference>
<comment type="similarity">
    <text evidence="1 6">Belongs to the sigma-70 factor family. ECF subfamily.</text>
</comment>
<dbReference type="InterPro" id="IPR013324">
    <property type="entry name" value="RNA_pol_sigma_r3/r4-like"/>
</dbReference>
<dbReference type="Pfam" id="PF08281">
    <property type="entry name" value="Sigma70_r4_2"/>
    <property type="match status" value="1"/>
</dbReference>
<dbReference type="Pfam" id="PF04542">
    <property type="entry name" value="Sigma70_r2"/>
    <property type="match status" value="1"/>
</dbReference>
<dbReference type="PROSITE" id="PS01063">
    <property type="entry name" value="SIGMA70_ECF"/>
    <property type="match status" value="1"/>
</dbReference>
<dbReference type="Proteomes" id="UP000015346">
    <property type="component" value="Unassembled WGS sequence"/>
</dbReference>
<evidence type="ECO:0000256" key="4">
    <source>
        <dbReference type="ARBA" id="ARBA00023125"/>
    </source>
</evidence>
<dbReference type="InterPro" id="IPR039425">
    <property type="entry name" value="RNA_pol_sigma-70-like"/>
</dbReference>
<gene>
    <name evidence="10" type="ORF">ruthe_01172</name>
</gene>
<evidence type="ECO:0000256" key="3">
    <source>
        <dbReference type="ARBA" id="ARBA00023082"/>
    </source>
</evidence>
<dbReference type="EMBL" id="AOLV01000010">
    <property type="protein sequence ID" value="EPX86357.1"/>
    <property type="molecule type" value="Genomic_DNA"/>
</dbReference>
<keyword evidence="2 6" id="KW-0805">Transcription regulation</keyword>
<evidence type="ECO:0000256" key="2">
    <source>
        <dbReference type="ARBA" id="ARBA00023015"/>
    </source>
</evidence>
<evidence type="ECO:0000256" key="7">
    <source>
        <dbReference type="SAM" id="MobiDB-lite"/>
    </source>
</evidence>
<feature type="domain" description="RNA polymerase sigma-70 region 2" evidence="8">
    <location>
        <begin position="30"/>
        <end position="94"/>
    </location>
</feature>
<keyword evidence="11" id="KW-1185">Reference proteome</keyword>
<dbReference type="InterPro" id="IPR013325">
    <property type="entry name" value="RNA_pol_sigma_r2"/>
</dbReference>
<accession>S9R361</accession>
<dbReference type="InterPro" id="IPR000838">
    <property type="entry name" value="RNA_pol_sigma70_ECF_CS"/>
</dbReference>
<dbReference type="PANTHER" id="PTHR43133">
    <property type="entry name" value="RNA POLYMERASE ECF-TYPE SIGMA FACTO"/>
    <property type="match status" value="1"/>
</dbReference>
<evidence type="ECO:0000313" key="10">
    <source>
        <dbReference type="EMBL" id="EPX86357.1"/>
    </source>
</evidence>
<dbReference type="RefSeq" id="WP_021097265.1">
    <property type="nucleotide sequence ID" value="NZ_KE557320.1"/>
</dbReference>
<dbReference type="InterPro" id="IPR036388">
    <property type="entry name" value="WH-like_DNA-bd_sf"/>
</dbReference>
<dbReference type="GO" id="GO:0006352">
    <property type="term" value="P:DNA-templated transcription initiation"/>
    <property type="evidence" value="ECO:0007669"/>
    <property type="project" value="InterPro"/>
</dbReference>
<organism evidence="10 11">
    <name type="scientific">Rubellimicrobium thermophilum DSM 16684</name>
    <dbReference type="NCBI Taxonomy" id="1123069"/>
    <lineage>
        <taxon>Bacteria</taxon>
        <taxon>Pseudomonadati</taxon>
        <taxon>Pseudomonadota</taxon>
        <taxon>Alphaproteobacteria</taxon>
        <taxon>Rhodobacterales</taxon>
        <taxon>Roseobacteraceae</taxon>
        <taxon>Rubellimicrobium</taxon>
    </lineage>
</organism>
<dbReference type="STRING" id="1123069.ruthe_01172"/>
<protein>
    <recommendedName>
        <fullName evidence="6">RNA polymerase sigma factor</fullName>
    </recommendedName>
</protein>
<dbReference type="SUPFAM" id="SSF88946">
    <property type="entry name" value="Sigma2 domain of RNA polymerase sigma factors"/>
    <property type="match status" value="1"/>
</dbReference>
<dbReference type="NCBIfam" id="NF009198">
    <property type="entry name" value="PRK12546.1"/>
    <property type="match status" value="1"/>
</dbReference>
<dbReference type="Gene3D" id="1.10.10.10">
    <property type="entry name" value="Winged helix-like DNA-binding domain superfamily/Winged helix DNA-binding domain"/>
    <property type="match status" value="1"/>
</dbReference>
<keyword evidence="4 6" id="KW-0238">DNA-binding</keyword>
<comment type="caution">
    <text evidence="10">The sequence shown here is derived from an EMBL/GenBank/DDBJ whole genome shotgun (WGS) entry which is preliminary data.</text>
</comment>
<name>S9R361_9RHOB</name>
<keyword evidence="3 6" id="KW-0731">Sigma factor</keyword>
<evidence type="ECO:0000259" key="8">
    <source>
        <dbReference type="Pfam" id="PF04542"/>
    </source>
</evidence>
<feature type="domain" description="RNA polymerase sigma factor 70 region 4 type 2" evidence="9">
    <location>
        <begin position="121"/>
        <end position="172"/>
    </location>
</feature>
<dbReference type="PATRIC" id="fig|1123069.3.peg.1142"/>
<dbReference type="InterPro" id="IPR007627">
    <property type="entry name" value="RNA_pol_sigma70_r2"/>
</dbReference>
<dbReference type="NCBIfam" id="TIGR02937">
    <property type="entry name" value="sigma70-ECF"/>
    <property type="match status" value="1"/>
</dbReference>
<dbReference type="HOGENOM" id="CLU_047691_1_4_5"/>
<dbReference type="InterPro" id="IPR013249">
    <property type="entry name" value="RNA_pol_sigma70_r4_t2"/>
</dbReference>
<dbReference type="OrthoDB" id="9803470at2"/>
<dbReference type="InterPro" id="IPR014284">
    <property type="entry name" value="RNA_pol_sigma-70_dom"/>
</dbReference>
<evidence type="ECO:0000259" key="9">
    <source>
        <dbReference type="Pfam" id="PF08281"/>
    </source>
</evidence>
<evidence type="ECO:0000256" key="6">
    <source>
        <dbReference type="RuleBase" id="RU000716"/>
    </source>
</evidence>